<organism evidence="3 4">
    <name type="scientific">Herminiimonas aquatilis</name>
    <dbReference type="NCBI Taxonomy" id="345342"/>
    <lineage>
        <taxon>Bacteria</taxon>
        <taxon>Pseudomonadati</taxon>
        <taxon>Pseudomonadota</taxon>
        <taxon>Betaproteobacteria</taxon>
        <taxon>Burkholderiales</taxon>
        <taxon>Oxalobacteraceae</taxon>
        <taxon>Herminiimonas</taxon>
    </lineage>
</organism>
<accession>A0ABW2J432</accession>
<gene>
    <name evidence="3" type="ORF">ACFQO0_07330</name>
</gene>
<dbReference type="Proteomes" id="UP001596379">
    <property type="component" value="Unassembled WGS sequence"/>
</dbReference>
<protein>
    <submittedName>
        <fullName evidence="3">Cation transporter</fullName>
    </submittedName>
</protein>
<dbReference type="RefSeq" id="WP_382233359.1">
    <property type="nucleotide sequence ID" value="NZ_JBHTCC010000001.1"/>
</dbReference>
<dbReference type="SUPFAM" id="SSF55008">
    <property type="entry name" value="HMA, heavy metal-associated domain"/>
    <property type="match status" value="1"/>
</dbReference>
<dbReference type="EMBL" id="JBHTCC010000001">
    <property type="protein sequence ID" value="MFC7298244.1"/>
    <property type="molecule type" value="Genomic_DNA"/>
</dbReference>
<reference evidence="4" key="1">
    <citation type="journal article" date="2019" name="Int. J. Syst. Evol. Microbiol.">
        <title>The Global Catalogue of Microorganisms (GCM) 10K type strain sequencing project: providing services to taxonomists for standard genome sequencing and annotation.</title>
        <authorList>
            <consortium name="The Broad Institute Genomics Platform"/>
            <consortium name="The Broad Institute Genome Sequencing Center for Infectious Disease"/>
            <person name="Wu L."/>
            <person name="Ma J."/>
        </authorList>
    </citation>
    <scope>NUCLEOTIDE SEQUENCE [LARGE SCALE GENOMIC DNA]</scope>
    <source>
        <strain evidence="4">CCUG 36956</strain>
    </source>
</reference>
<keyword evidence="1" id="KW-0479">Metal-binding</keyword>
<proteinExistence type="predicted"/>
<name>A0ABW2J432_9BURK</name>
<dbReference type="Pfam" id="PF00403">
    <property type="entry name" value="HMA"/>
    <property type="match status" value="1"/>
</dbReference>
<evidence type="ECO:0000259" key="2">
    <source>
        <dbReference type="PROSITE" id="PS50846"/>
    </source>
</evidence>
<dbReference type="PROSITE" id="PS50846">
    <property type="entry name" value="HMA_2"/>
    <property type="match status" value="1"/>
</dbReference>
<comment type="caution">
    <text evidence="3">The sequence shown here is derived from an EMBL/GenBank/DDBJ whole genome shotgun (WGS) entry which is preliminary data.</text>
</comment>
<dbReference type="InterPro" id="IPR017969">
    <property type="entry name" value="Heavy-metal-associated_CS"/>
</dbReference>
<evidence type="ECO:0000313" key="3">
    <source>
        <dbReference type="EMBL" id="MFC7298244.1"/>
    </source>
</evidence>
<dbReference type="InterPro" id="IPR036163">
    <property type="entry name" value="HMA_dom_sf"/>
</dbReference>
<dbReference type="CDD" id="cd00371">
    <property type="entry name" value="HMA"/>
    <property type="match status" value="1"/>
</dbReference>
<dbReference type="PROSITE" id="PS01047">
    <property type="entry name" value="HMA_1"/>
    <property type="match status" value="1"/>
</dbReference>
<sequence length="68" mass="7110">MYELQVEEMSCGHCVSAVTKSVQAIDAQATVEVDLAERKVRVQSAAELDTIAAAIVAAGYPVVASTTI</sequence>
<evidence type="ECO:0000256" key="1">
    <source>
        <dbReference type="ARBA" id="ARBA00022723"/>
    </source>
</evidence>
<evidence type="ECO:0000313" key="4">
    <source>
        <dbReference type="Proteomes" id="UP001596379"/>
    </source>
</evidence>
<feature type="domain" description="HMA" evidence="2">
    <location>
        <begin position="1"/>
        <end position="63"/>
    </location>
</feature>
<dbReference type="Gene3D" id="3.30.70.100">
    <property type="match status" value="1"/>
</dbReference>
<dbReference type="InterPro" id="IPR006121">
    <property type="entry name" value="HMA_dom"/>
</dbReference>
<keyword evidence="4" id="KW-1185">Reference proteome</keyword>